<dbReference type="EMBL" id="CP077062">
    <property type="protein sequence ID" value="QWZ08988.1"/>
    <property type="molecule type" value="Genomic_DNA"/>
</dbReference>
<evidence type="ECO:0000256" key="4">
    <source>
        <dbReference type="PROSITE-ProRule" id="PRU00335"/>
    </source>
</evidence>
<evidence type="ECO:0000256" key="2">
    <source>
        <dbReference type="ARBA" id="ARBA00023125"/>
    </source>
</evidence>
<feature type="domain" description="HTH tetR-type" evidence="5">
    <location>
        <begin position="16"/>
        <end position="76"/>
    </location>
</feature>
<dbReference type="GO" id="GO:0003700">
    <property type="term" value="F:DNA-binding transcription factor activity"/>
    <property type="evidence" value="ECO:0007669"/>
    <property type="project" value="TreeGrafter"/>
</dbReference>
<proteinExistence type="predicted"/>
<dbReference type="InterPro" id="IPR011075">
    <property type="entry name" value="TetR_C"/>
</dbReference>
<dbReference type="GO" id="GO:0000976">
    <property type="term" value="F:transcription cis-regulatory region binding"/>
    <property type="evidence" value="ECO:0007669"/>
    <property type="project" value="TreeGrafter"/>
</dbReference>
<dbReference type="RefSeq" id="WP_216940834.1">
    <property type="nucleotide sequence ID" value="NZ_CP077062.1"/>
</dbReference>
<dbReference type="Pfam" id="PF16859">
    <property type="entry name" value="TetR_C_11"/>
    <property type="match status" value="1"/>
</dbReference>
<evidence type="ECO:0000313" key="7">
    <source>
        <dbReference type="Proteomes" id="UP000683575"/>
    </source>
</evidence>
<sequence>MTQTRKTGGTRPRVEGERESEILDAALHLLAEVGYDRMTMDAVASQAKASKATLYRRWTDKPSLVVDAILRSKEALQTPDPDTGNLRDDLVQMSCSHGGLTDQRSAQVMAGVITALHHDPDFAEEFRTRVLGPKIETTRAVFERARDRGEITADLDLDLLAPALAGIVLHRSFVLGLPADEKTVAQVVDQIILPAATRHSPTPRTPEEGTA</sequence>
<name>A0A975T177_9ACTN</name>
<keyword evidence="3" id="KW-0804">Transcription</keyword>
<dbReference type="PROSITE" id="PS50977">
    <property type="entry name" value="HTH_TETR_2"/>
    <property type="match status" value="1"/>
</dbReference>
<dbReference type="InterPro" id="IPR001647">
    <property type="entry name" value="HTH_TetR"/>
</dbReference>
<keyword evidence="1" id="KW-0805">Transcription regulation</keyword>
<organism evidence="6 7">
    <name type="scientific">Nocardioides panacis</name>
    <dbReference type="NCBI Taxonomy" id="2849501"/>
    <lineage>
        <taxon>Bacteria</taxon>
        <taxon>Bacillati</taxon>
        <taxon>Actinomycetota</taxon>
        <taxon>Actinomycetes</taxon>
        <taxon>Propionibacteriales</taxon>
        <taxon>Nocardioidaceae</taxon>
        <taxon>Nocardioides</taxon>
    </lineage>
</organism>
<keyword evidence="2 4" id="KW-0238">DNA-binding</keyword>
<feature type="DNA-binding region" description="H-T-H motif" evidence="4">
    <location>
        <begin position="39"/>
        <end position="58"/>
    </location>
</feature>
<dbReference type="InterPro" id="IPR023772">
    <property type="entry name" value="DNA-bd_HTH_TetR-type_CS"/>
</dbReference>
<dbReference type="PROSITE" id="PS01081">
    <property type="entry name" value="HTH_TETR_1"/>
    <property type="match status" value="1"/>
</dbReference>
<evidence type="ECO:0000256" key="3">
    <source>
        <dbReference type="ARBA" id="ARBA00023163"/>
    </source>
</evidence>
<accession>A0A975T177</accession>
<dbReference type="AlphaFoldDB" id="A0A975T177"/>
<dbReference type="Proteomes" id="UP000683575">
    <property type="component" value="Chromosome"/>
</dbReference>
<gene>
    <name evidence="6" type="ORF">KRR39_03925</name>
</gene>
<dbReference type="PANTHER" id="PTHR30055">
    <property type="entry name" value="HTH-TYPE TRANSCRIPTIONAL REGULATOR RUTR"/>
    <property type="match status" value="1"/>
</dbReference>
<keyword evidence="7" id="KW-1185">Reference proteome</keyword>
<reference evidence="6" key="1">
    <citation type="submission" date="2021-06" db="EMBL/GenBank/DDBJ databases">
        <title>Complete genome sequence of Nocardioides sp. G188.</title>
        <authorList>
            <person name="Im W.-T."/>
        </authorList>
    </citation>
    <scope>NUCLEOTIDE SEQUENCE</scope>
    <source>
        <strain evidence="6">G188</strain>
    </source>
</reference>
<evidence type="ECO:0000313" key="6">
    <source>
        <dbReference type="EMBL" id="QWZ08988.1"/>
    </source>
</evidence>
<evidence type="ECO:0000256" key="1">
    <source>
        <dbReference type="ARBA" id="ARBA00023015"/>
    </source>
</evidence>
<dbReference type="KEGG" id="nps:KRR39_03925"/>
<protein>
    <submittedName>
        <fullName evidence="6">TetR/AcrR family transcriptional regulator</fullName>
    </submittedName>
</protein>
<dbReference type="PANTHER" id="PTHR30055:SF149">
    <property type="entry name" value="TETR-FAMILY TRANSCRIPTIONAL REGULATOR"/>
    <property type="match status" value="1"/>
</dbReference>
<dbReference type="InterPro" id="IPR050109">
    <property type="entry name" value="HTH-type_TetR-like_transc_reg"/>
</dbReference>
<dbReference type="Pfam" id="PF00440">
    <property type="entry name" value="TetR_N"/>
    <property type="match status" value="1"/>
</dbReference>
<evidence type="ECO:0000259" key="5">
    <source>
        <dbReference type="PROSITE" id="PS50977"/>
    </source>
</evidence>